<name>A0A1A8ZSP7_9ACTN</name>
<evidence type="ECO:0000313" key="3">
    <source>
        <dbReference type="EMBL" id="SBT46894.1"/>
    </source>
</evidence>
<protein>
    <submittedName>
        <fullName evidence="3">Uncharacterized protein</fullName>
    </submittedName>
</protein>
<dbReference type="EMBL" id="LT594324">
    <property type="protein sequence ID" value="SBT46894.1"/>
    <property type="molecule type" value="Genomic_DNA"/>
</dbReference>
<organism evidence="3 4">
    <name type="scientific">Micromonospora narathiwatensis</name>
    <dbReference type="NCBI Taxonomy" id="299146"/>
    <lineage>
        <taxon>Bacteria</taxon>
        <taxon>Bacillati</taxon>
        <taxon>Actinomycetota</taxon>
        <taxon>Actinomycetes</taxon>
        <taxon>Micromonosporales</taxon>
        <taxon>Micromonosporaceae</taxon>
        <taxon>Micromonospora</taxon>
    </lineage>
</organism>
<dbReference type="OrthoDB" id="9763697at2"/>
<evidence type="ECO:0000313" key="4">
    <source>
        <dbReference type="Proteomes" id="UP000198765"/>
    </source>
</evidence>
<feature type="domain" description="DUF4132" evidence="1">
    <location>
        <begin position="400"/>
        <end position="568"/>
    </location>
</feature>
<feature type="domain" description="DUF7737" evidence="2">
    <location>
        <begin position="689"/>
        <end position="792"/>
    </location>
</feature>
<accession>A0A1A8ZSP7</accession>
<sequence length="793" mass="87598">MGTLLAAHRDRAGVLIRGVRMDNPAAPTPIDHDILRTLSDERALSLCVVLVESAAAHRGWEWTGGRLLADLGRRSLPWTPADVDLLFTLARGATHQTVITVLKAAAGAAESLDPADRAGLVAHFREALRQVEADSYDPSQRGRVALRLRALIESAVPAAPGRVRVGVIHVEDGWSQVAVERLLAVTVDTDAVSDLLDHAGRIPPGPRPSRSWLKRAGDLLAGRRGVVALVRELLELAHTCEPAELDYWGVTYRARVGPSSADLVRGLLWSAQVTGEQWLPSLVLALAESRPEPRVLNTCYAVLGRSGTQAVGVLMRLQRATRDRGDLAQIAKALDEAADRAGISRSELTEQTISDAGLDERRERRMAGGAVTGILALDDLAKVSAAWEYGGTRTARPPEHADPELVKALKHDAAELRKLVTAERDRLEDLLVEEREWPLETWRQRYADHPVTGSLALRLLWTVIDLDRAVTALPAADGRFTLVTGETIVPGPQARVRVWHPVAADPEEVRLWRAYILAHEVAQPFKQAFREVYLLTPAEEETGVYSNRFAAHVLRYQQTYALMKERRWATNYLGGWDGGYDGEAKRDFPAQGLRAAFYHQQAGDEGGGHEVMFCTTDQVRFQRSCGRQWETVSLAEVPPVVFSEAMRDVDLFIGVASIATDPTWADRGTDRRFAYWQGVAFGDLTPGGQVRRQVIEHLLPKLKIRDRARLAGHYLVVEGRKRTYRIHVGSGNILMSPNDQYLCIVPARGTKKVTGVRFVPFEGDEMLAVVLSKAFLLADDHRITDPSILRQIG</sequence>
<evidence type="ECO:0000259" key="2">
    <source>
        <dbReference type="Pfam" id="PF24879"/>
    </source>
</evidence>
<dbReference type="Pfam" id="PF13569">
    <property type="entry name" value="DUF4132"/>
    <property type="match status" value="1"/>
</dbReference>
<dbReference type="Pfam" id="PF24879">
    <property type="entry name" value="DUF7737"/>
    <property type="match status" value="1"/>
</dbReference>
<gene>
    <name evidence="3" type="ORF">GA0070621_2743</name>
</gene>
<dbReference type="InterPro" id="IPR056639">
    <property type="entry name" value="DUF7737"/>
</dbReference>
<dbReference type="RefSeq" id="WP_091195351.1">
    <property type="nucleotide sequence ID" value="NZ_LT594324.1"/>
</dbReference>
<dbReference type="Proteomes" id="UP000198765">
    <property type="component" value="Chromosome I"/>
</dbReference>
<dbReference type="AlphaFoldDB" id="A0A1A8ZSP7"/>
<reference evidence="3 4" key="1">
    <citation type="submission" date="2016-06" db="EMBL/GenBank/DDBJ databases">
        <authorList>
            <person name="Kjaerup R.B."/>
            <person name="Dalgaard T.S."/>
            <person name="Juul-Madsen H.R."/>
        </authorList>
    </citation>
    <scope>NUCLEOTIDE SEQUENCE [LARGE SCALE GENOMIC DNA]</scope>
    <source>
        <strain evidence="3 4">DSM 45248</strain>
    </source>
</reference>
<evidence type="ECO:0000259" key="1">
    <source>
        <dbReference type="Pfam" id="PF13569"/>
    </source>
</evidence>
<dbReference type="InterPro" id="IPR025406">
    <property type="entry name" value="DUF4132"/>
</dbReference>
<proteinExistence type="predicted"/>
<dbReference type="PATRIC" id="fig|299146.4.peg.2844"/>
<keyword evidence="4" id="KW-1185">Reference proteome</keyword>